<feature type="domain" description="SCP" evidence="2">
    <location>
        <begin position="300"/>
        <end position="450"/>
    </location>
</feature>
<evidence type="ECO:0000313" key="3">
    <source>
        <dbReference type="EMBL" id="EPB78481.1"/>
    </source>
</evidence>
<name>A0A0D6M7T2_9BILA</name>
<gene>
    <name evidence="3" type="ORF">ANCCEY_02441</name>
</gene>
<keyword evidence="4" id="KW-1185">Reference proteome</keyword>
<dbReference type="Pfam" id="PF00188">
    <property type="entry name" value="CAP"/>
    <property type="match status" value="2"/>
</dbReference>
<evidence type="ECO:0000259" key="2">
    <source>
        <dbReference type="SMART" id="SM00198"/>
    </source>
</evidence>
<feature type="transmembrane region" description="Helical" evidence="1">
    <location>
        <begin position="45"/>
        <end position="72"/>
    </location>
</feature>
<dbReference type="Proteomes" id="UP000054495">
    <property type="component" value="Unassembled WGS sequence"/>
</dbReference>
<dbReference type="AlphaFoldDB" id="A0A0D6M7T2"/>
<dbReference type="SUPFAM" id="SSF55797">
    <property type="entry name" value="PR-1-like"/>
    <property type="match status" value="2"/>
</dbReference>
<feature type="domain" description="SCP" evidence="2">
    <location>
        <begin position="88"/>
        <end position="243"/>
    </location>
</feature>
<proteinExistence type="predicted"/>
<dbReference type="Gene3D" id="3.40.33.10">
    <property type="entry name" value="CAP"/>
    <property type="match status" value="2"/>
</dbReference>
<dbReference type="InterPro" id="IPR001283">
    <property type="entry name" value="CRISP-related"/>
</dbReference>
<sequence>MCRYRARQQHHRVTRLKSMNGAAESDHDMAGSTSLFWVHFGSRDIFYLAICVYPLRVAVDAFPAILLSLFAVSVGTEFKCTNSLISDQWREKILTVQNDNRRRLAQGKQKGKDNNMLKPAKNMQELVWDCALEDAAYEAAAACTDPPTAPTMPPAQPGQQGQKCGAVSSMIKAKSKSCDATAVVEKELKDIWKAGAAKQADKTVAADNNAFSQMAYCKTNGVGCSYNWCSGKLYLVCFYNNEATAGDLYEEGDTCSKCPPNDDSSNCFVGLCRVDPTVYAPASKICTDPALANANLMTDELRHEALNMHNYYRRLLATGWAEDKKLKYAKPAAAMPELKYNCEVEDEIMGKLKDCPGAVATITKAQANNFKLFTPYTATRQEALSEVIKHWWSPLASTGIADNQYLDSMAGTDMETYVNMAYAHTTGVGCAVKECDSKGNIQVQCGYVMDE</sequence>
<keyword evidence="1" id="KW-1133">Transmembrane helix</keyword>
<dbReference type="CDD" id="cd05380">
    <property type="entry name" value="CAP_euk"/>
    <property type="match status" value="2"/>
</dbReference>
<keyword evidence="1" id="KW-0472">Membrane</keyword>
<dbReference type="EMBL" id="KE124811">
    <property type="protein sequence ID" value="EPB78481.1"/>
    <property type="molecule type" value="Genomic_DNA"/>
</dbReference>
<reference evidence="3 4" key="1">
    <citation type="submission" date="2013-05" db="EMBL/GenBank/DDBJ databases">
        <title>Draft genome of the parasitic nematode Anyclostoma ceylanicum.</title>
        <authorList>
            <person name="Mitreva M."/>
        </authorList>
    </citation>
    <scope>NUCLEOTIDE SEQUENCE [LARGE SCALE GENOMIC DNA]</scope>
</reference>
<dbReference type="InterPro" id="IPR014044">
    <property type="entry name" value="CAP_dom"/>
</dbReference>
<dbReference type="SMART" id="SM00198">
    <property type="entry name" value="SCP"/>
    <property type="match status" value="2"/>
</dbReference>
<dbReference type="PANTHER" id="PTHR10334">
    <property type="entry name" value="CYSTEINE-RICH SECRETORY PROTEIN-RELATED"/>
    <property type="match status" value="1"/>
</dbReference>
<keyword evidence="1" id="KW-0812">Transmembrane</keyword>
<dbReference type="InterPro" id="IPR035940">
    <property type="entry name" value="CAP_sf"/>
</dbReference>
<evidence type="ECO:0000256" key="1">
    <source>
        <dbReference type="SAM" id="Phobius"/>
    </source>
</evidence>
<protein>
    <submittedName>
        <fullName evidence="3">SCP-like protein</fullName>
    </submittedName>
</protein>
<organism evidence="3 4">
    <name type="scientific">Ancylostoma ceylanicum</name>
    <dbReference type="NCBI Taxonomy" id="53326"/>
    <lineage>
        <taxon>Eukaryota</taxon>
        <taxon>Metazoa</taxon>
        <taxon>Ecdysozoa</taxon>
        <taxon>Nematoda</taxon>
        <taxon>Chromadorea</taxon>
        <taxon>Rhabditida</taxon>
        <taxon>Rhabditina</taxon>
        <taxon>Rhabditomorpha</taxon>
        <taxon>Strongyloidea</taxon>
        <taxon>Ancylostomatidae</taxon>
        <taxon>Ancylostomatinae</taxon>
        <taxon>Ancylostoma</taxon>
    </lineage>
</organism>
<accession>A0A0D6M7T2</accession>
<evidence type="ECO:0000313" key="4">
    <source>
        <dbReference type="Proteomes" id="UP000054495"/>
    </source>
</evidence>